<sequence length="388" mass="42712">MSCPILAGCGDPPLPPFEPPSESQYSTEKLEVASDFPAELCSGNLALMDAQLRWLEQEAGRELREPTWLMMYPDDATIDACLDLESEPVAGCWDAPVVHTTWGAASHELGHAYAHPVRARPLNLLQEGLAEATEGTVHGRMRGSREKLGDYLFEPVGTNTTVYEAAGHFVRWLLEEYGMTTTLEMYARTRPGMSEAELSAVCEDVLGVAREGLLAGYVTDAKDYYPGVGPFACGQGAEALEWHEDGVSWEGEMSCDDGHSIGRYLANGEVEFWRRWRVEVPVTAMYEVTTSADGGAMTRCLTTPIDEASLPAMVDGLEHDWWGFGPLYRPPGIGTQVPLFQAPILLEAGVYDFWIAERTDEHLLGEYPPASIMYVEAHGARRFASLRA</sequence>
<evidence type="ECO:0000313" key="2">
    <source>
        <dbReference type="EMBL" id="SFE82682.1"/>
    </source>
</evidence>
<name>A0A1I2DPX8_9BACT</name>
<accession>A0A1I2DPX8</accession>
<protein>
    <submittedName>
        <fullName evidence="2">Uncharacterized protein</fullName>
    </submittedName>
</protein>
<dbReference type="AlphaFoldDB" id="A0A1I2DPX8"/>
<keyword evidence="3" id="KW-1185">Reference proteome</keyword>
<evidence type="ECO:0000313" key="3">
    <source>
        <dbReference type="Proteomes" id="UP000199400"/>
    </source>
</evidence>
<feature type="region of interest" description="Disordered" evidence="1">
    <location>
        <begin position="1"/>
        <end position="26"/>
    </location>
</feature>
<reference evidence="3" key="1">
    <citation type="submission" date="2016-10" db="EMBL/GenBank/DDBJ databases">
        <authorList>
            <person name="Varghese N."/>
            <person name="Submissions S."/>
        </authorList>
    </citation>
    <scope>NUCLEOTIDE SEQUENCE [LARGE SCALE GENOMIC DNA]</scope>
    <source>
        <strain evidence="3">ATCC 25963</strain>
    </source>
</reference>
<organism evidence="2 3">
    <name type="scientific">Nannocystis exedens</name>
    <dbReference type="NCBI Taxonomy" id="54"/>
    <lineage>
        <taxon>Bacteria</taxon>
        <taxon>Pseudomonadati</taxon>
        <taxon>Myxococcota</taxon>
        <taxon>Polyangia</taxon>
        <taxon>Nannocystales</taxon>
        <taxon>Nannocystaceae</taxon>
        <taxon>Nannocystis</taxon>
    </lineage>
</organism>
<evidence type="ECO:0000256" key="1">
    <source>
        <dbReference type="SAM" id="MobiDB-lite"/>
    </source>
</evidence>
<gene>
    <name evidence="2" type="ORF">SAMN02745121_05680</name>
</gene>
<dbReference type="EMBL" id="FOMX01000020">
    <property type="protein sequence ID" value="SFE82682.1"/>
    <property type="molecule type" value="Genomic_DNA"/>
</dbReference>
<proteinExistence type="predicted"/>
<dbReference type="Proteomes" id="UP000199400">
    <property type="component" value="Unassembled WGS sequence"/>
</dbReference>